<gene>
    <name evidence="1" type="ORF">ABNE31_10965</name>
</gene>
<protein>
    <recommendedName>
        <fullName evidence="2">Lipoprotein</fullName>
    </recommendedName>
</protein>
<evidence type="ECO:0008006" key="2">
    <source>
        <dbReference type="Google" id="ProtNLM"/>
    </source>
</evidence>
<sequence length="271" mass="29349">MKKLIIPTLVLLVMGCDKEDTTPDTTQDAAVNALTEYVLVNKIFQDVGNSNGDAILDAENSAGSSAAKTTPNTTSQVEITVSPPDFVNFPKTITVDFKDGTLGQDGVLRKGVVTIVSTNWYGAPGSKHTATFDSYYHNDYKVEGTHVVENLGANADGYLEYSVEIADGKITTKTGDVIQYEEDSKRTWISGSETPLNIWDDEYLLNGLQTGISSSGLDYSLSTIEPLHFVLVPRGVKSGILSVELGDIKDIELNYTNSTITILGTTYPFTK</sequence>
<dbReference type="KEGG" id="fld:ABNE31_10965"/>
<accession>A0AAU7MUA5</accession>
<proteinExistence type="predicted"/>
<name>A0AAU7MUA5_9FLAO</name>
<evidence type="ECO:0000313" key="1">
    <source>
        <dbReference type="EMBL" id="XBQ22118.1"/>
    </source>
</evidence>
<organism evidence="1">
    <name type="scientific">Flagellimonas sp. MMG031</name>
    <dbReference type="NCBI Taxonomy" id="3158549"/>
    <lineage>
        <taxon>Bacteria</taxon>
        <taxon>Pseudomonadati</taxon>
        <taxon>Bacteroidota</taxon>
        <taxon>Flavobacteriia</taxon>
        <taxon>Flavobacteriales</taxon>
        <taxon>Flavobacteriaceae</taxon>
        <taxon>Flagellimonas</taxon>
    </lineage>
</organism>
<reference evidence="1" key="1">
    <citation type="submission" date="2024-05" db="EMBL/GenBank/DDBJ databases">
        <title>Draft Genome Sequences of Flagellimonas sp. MMG031 and Marinobacter sp. MMG032 Isolated from the dinoflagellate Symbiodinium pilosum.</title>
        <authorList>
            <person name="Shikuma N.J."/>
            <person name="Farrell M.V."/>
        </authorList>
    </citation>
    <scope>NUCLEOTIDE SEQUENCE</scope>
    <source>
        <strain evidence="1">MMG031</strain>
    </source>
</reference>
<dbReference type="PROSITE" id="PS51257">
    <property type="entry name" value="PROKAR_LIPOPROTEIN"/>
    <property type="match status" value="1"/>
</dbReference>
<dbReference type="RefSeq" id="WP_349351155.1">
    <property type="nucleotide sequence ID" value="NZ_CP157804.1"/>
</dbReference>
<dbReference type="EMBL" id="CP157804">
    <property type="protein sequence ID" value="XBQ22118.1"/>
    <property type="molecule type" value="Genomic_DNA"/>
</dbReference>
<dbReference type="AlphaFoldDB" id="A0AAU7MUA5"/>